<proteinExistence type="predicted"/>
<organism evidence="2">
    <name type="scientific">viral metagenome</name>
    <dbReference type="NCBI Taxonomy" id="1070528"/>
    <lineage>
        <taxon>unclassified sequences</taxon>
        <taxon>metagenomes</taxon>
        <taxon>organismal metagenomes</taxon>
    </lineage>
</organism>
<accession>A0A6C0IMB1</accession>
<dbReference type="Pfam" id="PF01844">
    <property type="entry name" value="HNH"/>
    <property type="match status" value="1"/>
</dbReference>
<feature type="domain" description="HNH" evidence="1">
    <location>
        <begin position="276"/>
        <end position="318"/>
    </location>
</feature>
<dbReference type="Gene3D" id="1.10.30.50">
    <property type="match status" value="1"/>
</dbReference>
<sequence>MKTTVLKSLKILKPEIQRIIDNNKVNDIVNLQLDFFKKHNFFNFSASNPLNIHHYKDQYWLIDGQHRLAAMETLYTTHGHNIETYVLIVNVDTYEELKLNYEMINKNTPLPDFSLFENVDKQIPETVALNFQLLYPKIWAKNTKARRPHLFYNYFQESLAYICEQGDIKEVDELQELVRNYNEKLSKWDANVFQTSYKVNDSMYKTAKEVGFYLGLFSYQPSEEYGFQWAKKIVEEYTGKIIKSTSSYSKKKKIPKKVKNDSWDCYVGKNVATTKCICCRISEINAKDFVAGHIISEYNRGEVVVDNLMPVCQACNSSMGVTNMEDYVKAHYPANLEAFLRRDYREPKNKIWAYFSNT</sequence>
<dbReference type="InterPro" id="IPR002711">
    <property type="entry name" value="HNH"/>
</dbReference>
<name>A0A6C0IMB1_9ZZZZ</name>
<protein>
    <recommendedName>
        <fullName evidence="1">HNH domain-containing protein</fullName>
    </recommendedName>
</protein>
<dbReference type="AlphaFoldDB" id="A0A6C0IMB1"/>
<dbReference type="GO" id="GO:0008270">
    <property type="term" value="F:zinc ion binding"/>
    <property type="evidence" value="ECO:0007669"/>
    <property type="project" value="InterPro"/>
</dbReference>
<dbReference type="EMBL" id="MN740215">
    <property type="protein sequence ID" value="QHT94122.1"/>
    <property type="molecule type" value="Genomic_DNA"/>
</dbReference>
<dbReference type="CDD" id="cd16387">
    <property type="entry name" value="ParB_N_Srx"/>
    <property type="match status" value="1"/>
</dbReference>
<dbReference type="GO" id="GO:0003676">
    <property type="term" value="F:nucleic acid binding"/>
    <property type="evidence" value="ECO:0007669"/>
    <property type="project" value="InterPro"/>
</dbReference>
<evidence type="ECO:0000313" key="2">
    <source>
        <dbReference type="EMBL" id="QHT94122.1"/>
    </source>
</evidence>
<reference evidence="2" key="1">
    <citation type="journal article" date="2020" name="Nature">
        <title>Giant virus diversity and host interactions through global metagenomics.</title>
        <authorList>
            <person name="Schulz F."/>
            <person name="Roux S."/>
            <person name="Paez-Espino D."/>
            <person name="Jungbluth S."/>
            <person name="Walsh D.A."/>
            <person name="Denef V.J."/>
            <person name="McMahon K.D."/>
            <person name="Konstantinidis K.T."/>
            <person name="Eloe-Fadrosh E.A."/>
            <person name="Kyrpides N.C."/>
            <person name="Woyke T."/>
        </authorList>
    </citation>
    <scope>NUCLEOTIDE SEQUENCE</scope>
    <source>
        <strain evidence="2">GVMAG-M-3300024258-14</strain>
    </source>
</reference>
<evidence type="ECO:0000259" key="1">
    <source>
        <dbReference type="Pfam" id="PF01844"/>
    </source>
</evidence>
<dbReference type="GO" id="GO:0004519">
    <property type="term" value="F:endonuclease activity"/>
    <property type="evidence" value="ECO:0007669"/>
    <property type="project" value="InterPro"/>
</dbReference>